<dbReference type="OMA" id="MPSHQDK"/>
<evidence type="ECO:0000256" key="2">
    <source>
        <dbReference type="SAM" id="Coils"/>
    </source>
</evidence>
<gene>
    <name evidence="4" type="ORF">DICPUDRAFT_90621</name>
</gene>
<comment type="similarity">
    <text evidence="1">Belongs to the RRP15 family.</text>
</comment>
<proteinExistence type="inferred from homology"/>
<dbReference type="OrthoDB" id="20949at2759"/>
<dbReference type="STRING" id="5786.F1A3S8"/>
<name>F1A3S8_DICPU</name>
<feature type="coiled-coil region" evidence="2">
    <location>
        <begin position="48"/>
        <end position="113"/>
    </location>
</feature>
<dbReference type="Pfam" id="PF07890">
    <property type="entry name" value="Rrp15p"/>
    <property type="match status" value="1"/>
</dbReference>
<keyword evidence="2" id="KW-0175">Coiled coil</keyword>
<dbReference type="InParanoid" id="F1A3S8"/>
<evidence type="ECO:0008006" key="6">
    <source>
        <dbReference type="Google" id="ProtNLM"/>
    </source>
</evidence>
<dbReference type="GO" id="GO:0000470">
    <property type="term" value="P:maturation of LSU-rRNA"/>
    <property type="evidence" value="ECO:0000318"/>
    <property type="project" value="GO_Central"/>
</dbReference>
<dbReference type="GeneID" id="10506471"/>
<dbReference type="GO" id="GO:0000460">
    <property type="term" value="P:maturation of 5.8S rRNA"/>
    <property type="evidence" value="ECO:0000318"/>
    <property type="project" value="GO_Central"/>
</dbReference>
<dbReference type="EMBL" id="GL871475">
    <property type="protein sequence ID" value="EGC29155.1"/>
    <property type="molecule type" value="Genomic_DNA"/>
</dbReference>
<reference evidence="5" key="1">
    <citation type="journal article" date="2011" name="Genome Biol.">
        <title>Comparative genomics of the social amoebae Dictyostelium discoideum and Dictyostelium purpureum.</title>
        <authorList>
            <consortium name="US DOE Joint Genome Institute (JGI-PGF)"/>
            <person name="Sucgang R."/>
            <person name="Kuo A."/>
            <person name="Tian X."/>
            <person name="Salerno W."/>
            <person name="Parikh A."/>
            <person name="Feasley C.L."/>
            <person name="Dalin E."/>
            <person name="Tu H."/>
            <person name="Huang E."/>
            <person name="Barry K."/>
            <person name="Lindquist E."/>
            <person name="Shapiro H."/>
            <person name="Bruce D."/>
            <person name="Schmutz J."/>
            <person name="Salamov A."/>
            <person name="Fey P."/>
            <person name="Gaudet P."/>
            <person name="Anjard C."/>
            <person name="Babu M.M."/>
            <person name="Basu S."/>
            <person name="Bushmanova Y."/>
            <person name="van der Wel H."/>
            <person name="Katoh-Kurasawa M."/>
            <person name="Dinh C."/>
            <person name="Coutinho P.M."/>
            <person name="Saito T."/>
            <person name="Elias M."/>
            <person name="Schaap P."/>
            <person name="Kay R.R."/>
            <person name="Henrissat B."/>
            <person name="Eichinger L."/>
            <person name="Rivero F."/>
            <person name="Putnam N.H."/>
            <person name="West C.M."/>
            <person name="Loomis W.F."/>
            <person name="Chisholm R.L."/>
            <person name="Shaulsky G."/>
            <person name="Strassmann J.E."/>
            <person name="Queller D.C."/>
            <person name="Kuspa A."/>
            <person name="Grigoriev I.V."/>
        </authorList>
    </citation>
    <scope>NUCLEOTIDE SEQUENCE [LARGE SCALE GENOMIC DNA]</scope>
    <source>
        <strain evidence="5">QSDP1</strain>
    </source>
</reference>
<feature type="compositionally biased region" description="Acidic residues" evidence="3">
    <location>
        <begin position="184"/>
        <end position="200"/>
    </location>
</feature>
<feature type="region of interest" description="Disordered" evidence="3">
    <location>
        <begin position="23"/>
        <end position="48"/>
    </location>
</feature>
<keyword evidence="5" id="KW-1185">Reference proteome</keyword>
<dbReference type="Proteomes" id="UP000001064">
    <property type="component" value="Unassembled WGS sequence"/>
</dbReference>
<dbReference type="PANTHER" id="PTHR13245:SF14">
    <property type="entry name" value="RRP15-LIKE PROTEIN"/>
    <property type="match status" value="1"/>
</dbReference>
<evidence type="ECO:0000313" key="4">
    <source>
        <dbReference type="EMBL" id="EGC29155.1"/>
    </source>
</evidence>
<dbReference type="GO" id="GO:0030687">
    <property type="term" value="C:preribosome, large subunit precursor"/>
    <property type="evidence" value="ECO:0000318"/>
    <property type="project" value="GO_Central"/>
</dbReference>
<dbReference type="AlphaFoldDB" id="F1A3S8"/>
<feature type="compositionally biased region" description="Polar residues" evidence="3">
    <location>
        <begin position="37"/>
        <end position="46"/>
    </location>
</feature>
<evidence type="ECO:0000313" key="5">
    <source>
        <dbReference type="Proteomes" id="UP000001064"/>
    </source>
</evidence>
<dbReference type="PANTHER" id="PTHR13245">
    <property type="entry name" value="RRP15-LIKE PROTEIN"/>
    <property type="match status" value="1"/>
</dbReference>
<protein>
    <recommendedName>
        <fullName evidence="6">RRP15-like protein</fullName>
    </recommendedName>
</protein>
<dbReference type="InterPro" id="IPR012459">
    <property type="entry name" value="Rrp15"/>
</dbReference>
<evidence type="ECO:0000256" key="1">
    <source>
        <dbReference type="ARBA" id="ARBA00007462"/>
    </source>
</evidence>
<evidence type="ECO:0000256" key="3">
    <source>
        <dbReference type="SAM" id="MobiDB-lite"/>
    </source>
</evidence>
<dbReference type="RefSeq" id="XP_003294322.1">
    <property type="nucleotide sequence ID" value="XM_003294274.1"/>
</dbReference>
<organism evidence="4 5">
    <name type="scientific">Dictyostelium purpureum</name>
    <name type="common">Slime mold</name>
    <dbReference type="NCBI Taxonomy" id="5786"/>
    <lineage>
        <taxon>Eukaryota</taxon>
        <taxon>Amoebozoa</taxon>
        <taxon>Evosea</taxon>
        <taxon>Eumycetozoa</taxon>
        <taxon>Dictyostelia</taxon>
        <taxon>Dictyosteliales</taxon>
        <taxon>Dictyosteliaceae</taxon>
        <taxon>Dictyostelium</taxon>
    </lineage>
</organism>
<accession>F1A3S8</accession>
<sequence length="219" mass="25201">MEKIEKDLPTVSFTTKKKEKLKRKGIKVNKIKKPVYNSDSENTPQQPLDRLEQDKQALSNKLSNILSSNKKIESHSAPILLKSQQTLNQQIQKEKEKKKAQKEKELEKELLKNKDYKPIEILLTPEERDLLRLAKKGVIKLFNAVTQHQSSGMTASVDSKSKNISKNQFLETLKNSKVKKSGDDSESDEDEYGQDGGEEWDVLKDDYLIKNEWDGEEQD</sequence>
<dbReference type="KEGG" id="dpp:DICPUDRAFT_90621"/>
<dbReference type="eggNOG" id="ENOG502RH83">
    <property type="taxonomic scope" value="Eukaryota"/>
</dbReference>
<dbReference type="FunCoup" id="F1A3S8">
    <property type="interactions" value="1"/>
</dbReference>
<feature type="region of interest" description="Disordered" evidence="3">
    <location>
        <begin position="173"/>
        <end position="203"/>
    </location>
</feature>
<feature type="compositionally biased region" description="Basic residues" evidence="3">
    <location>
        <begin position="23"/>
        <end position="33"/>
    </location>
</feature>
<dbReference type="VEuPathDB" id="AmoebaDB:DICPUDRAFT_90621"/>